<dbReference type="InterPro" id="IPR038875">
    <property type="entry name" value="PLA2_conodipine-like"/>
</dbReference>
<reference evidence="5" key="1">
    <citation type="submission" date="2025-08" db="UniProtKB">
        <authorList>
            <consortium name="RefSeq"/>
        </authorList>
    </citation>
    <scope>IDENTIFICATION</scope>
    <source>
        <tissue evidence="5">Muscle</tissue>
    </source>
</reference>
<evidence type="ECO:0000313" key="5">
    <source>
        <dbReference type="RefSeq" id="XP_013779853.1"/>
    </source>
</evidence>
<keyword evidence="1" id="KW-0175">Coiled coil</keyword>
<proteinExistence type="predicted"/>
<feature type="region of interest" description="Disordered" evidence="2">
    <location>
        <begin position="607"/>
        <end position="667"/>
    </location>
</feature>
<feature type="region of interest" description="Disordered" evidence="2">
    <location>
        <begin position="716"/>
        <end position="755"/>
    </location>
</feature>
<gene>
    <name evidence="5" type="primary">LOC106464269</name>
</gene>
<dbReference type="Proteomes" id="UP000694941">
    <property type="component" value="Unplaced"/>
</dbReference>
<dbReference type="GeneID" id="106464269"/>
<feature type="coiled-coil region" evidence="1">
    <location>
        <begin position="28"/>
        <end position="55"/>
    </location>
</feature>
<dbReference type="PANTHER" id="PTHR37687:SF1">
    <property type="entry name" value="AGAP006772-PA"/>
    <property type="match status" value="1"/>
</dbReference>
<feature type="region of interest" description="Disordered" evidence="2">
    <location>
        <begin position="843"/>
        <end position="870"/>
    </location>
</feature>
<name>A0ABM1BDM5_LIMPO</name>
<feature type="compositionally biased region" description="Basic and acidic residues" evidence="2">
    <location>
        <begin position="855"/>
        <end position="870"/>
    </location>
</feature>
<sequence length="1013" mass="117741">MSKLIFLLILHGVVHLVTGLSSDDLRLLQKVSDDQDSLRNALASVERRRRQFEAKPVSSHSFSFPNEGLQEMKREEEEQSYYLNQRSDEVNEPDDVPPVSSEMANKIMWISKESERKLRERDMDGIPINDQNTPYSVDNANRQQDYYQFFDKDMEFPVVGRHHSSNYDRKRQRSSLDKDIFKKQSLRKKKYLIPDIKDYSEENVFSPLNAISSSNEELSDDTRFDYQDNIKEMDTQGDFRELPVIKHRLSWKGAQFPDYNDDLYLRPLYAERRKKKGEAENPLSLPVDQTMIPSYEHSSSDDYNTVMASPSRMKNLEFDKSPKFHRAQEPSSDLQNYDKDISTKKKTEIKDLSELNSEPFIFPSNVNSTDLQSYHRLLAMSRKKKMDADDSTDISNEQNISFGTAPDDLQDYYLTMAMSQLKDIENYDLPTLNKYQELTPYIDSNKLQDYYQSMGMSRKKKLHKSLQKEKKDTKSTMDVNNIRDYYLPAMLPLKNNKNIHSSDSDETISEGIIDDTVKNLPEELRKRKIKKDIFGDKGRTIQLPDIYLSDKSSEEYDLSDKKKRLPFLVEEDHLDLKKRQDHLLMDDSDREGIVLGELKDIFKDDEERNRARKRQEGSEEQTSINSRLSGNDTDNLETQSLSHEQDEPRDKSEKDIPETHESHKEKNFDEWLRKEYIKTMAQALNTMKKKRSDDWVPIVSQDLDENSNEEMSKLKEFQERNKKKRSNAINKNNRDERDEYDIQEDEISKNDGASSEEIRQFSLAQEKIKNIEQSMINEALGVIQNDASETARSDVEKAIKKIEAAKELNEMGRSLKHFENTLGQIEEDEEEDKVEDSFINSEPRKRTSFPSQMRETVETEPLEKAKNAKQAENDLSLTPALIKAFYGNFLKTRKPLSGNNVAGDQCPPLELLTRDCSSLEKVISTGPVQRLLENSCNWHEVCYACGEVFGLNPNDCDAGFLEESAALCQDDVLCNSIARTVLVPLKQRRLFHKRSVPALCYREECIRDFLLTR</sequence>
<organism evidence="4 5">
    <name type="scientific">Limulus polyphemus</name>
    <name type="common">Atlantic horseshoe crab</name>
    <dbReference type="NCBI Taxonomy" id="6850"/>
    <lineage>
        <taxon>Eukaryota</taxon>
        <taxon>Metazoa</taxon>
        <taxon>Ecdysozoa</taxon>
        <taxon>Arthropoda</taxon>
        <taxon>Chelicerata</taxon>
        <taxon>Merostomata</taxon>
        <taxon>Xiphosura</taxon>
        <taxon>Limulidae</taxon>
        <taxon>Limulus</taxon>
    </lineage>
</organism>
<keyword evidence="3" id="KW-0732">Signal</keyword>
<feature type="compositionally biased region" description="Basic and acidic residues" evidence="2">
    <location>
        <begin position="319"/>
        <end position="328"/>
    </location>
</feature>
<feature type="signal peptide" evidence="3">
    <location>
        <begin position="1"/>
        <end position="19"/>
    </location>
</feature>
<accession>A0ABM1BDM5</accession>
<dbReference type="RefSeq" id="XP_013779853.1">
    <property type="nucleotide sequence ID" value="XM_013924399.2"/>
</dbReference>
<feature type="compositionally biased region" description="Basic and acidic residues" evidence="2">
    <location>
        <begin position="607"/>
        <end position="617"/>
    </location>
</feature>
<feature type="compositionally biased region" description="Polar residues" evidence="2">
    <location>
        <begin position="620"/>
        <end position="642"/>
    </location>
</feature>
<keyword evidence="4" id="KW-1185">Reference proteome</keyword>
<feature type="region of interest" description="Disordered" evidence="2">
    <location>
        <begin position="319"/>
        <end position="342"/>
    </location>
</feature>
<feature type="compositionally biased region" description="Basic and acidic residues" evidence="2">
    <location>
        <begin position="643"/>
        <end position="667"/>
    </location>
</feature>
<dbReference type="PANTHER" id="PTHR37687">
    <property type="entry name" value="AGAP006772-PA"/>
    <property type="match status" value="1"/>
</dbReference>
<evidence type="ECO:0000256" key="1">
    <source>
        <dbReference type="SAM" id="Coils"/>
    </source>
</evidence>
<feature type="chain" id="PRO_5045703800" evidence="3">
    <location>
        <begin position="20"/>
        <end position="1013"/>
    </location>
</feature>
<protein>
    <submittedName>
        <fullName evidence="5">Dentin sialophosphoprotein-like</fullName>
    </submittedName>
</protein>
<evidence type="ECO:0000256" key="3">
    <source>
        <dbReference type="SAM" id="SignalP"/>
    </source>
</evidence>
<evidence type="ECO:0000256" key="2">
    <source>
        <dbReference type="SAM" id="MobiDB-lite"/>
    </source>
</evidence>
<evidence type="ECO:0000313" key="4">
    <source>
        <dbReference type="Proteomes" id="UP000694941"/>
    </source>
</evidence>